<sequence>MECIFVGYSAVHKAYKVYHPSTHQIYISNQCKFDEAIFPAKISSVASGVSDASGSGIVEVESGQWVRSMT</sequence>
<dbReference type="EMBL" id="BSXN01003937">
    <property type="protein sequence ID" value="GME80251.1"/>
    <property type="molecule type" value="Genomic_DNA"/>
</dbReference>
<proteinExistence type="predicted"/>
<dbReference type="Proteomes" id="UP001165120">
    <property type="component" value="Unassembled WGS sequence"/>
</dbReference>
<evidence type="ECO:0000313" key="2">
    <source>
        <dbReference type="EMBL" id="GME80251.1"/>
    </source>
</evidence>
<name>A0A9W6T8J9_CANBO</name>
<dbReference type="AlphaFoldDB" id="A0A9W6T8J9"/>
<dbReference type="Pfam" id="PF25597">
    <property type="entry name" value="SH3_retrovirus"/>
    <property type="match status" value="1"/>
</dbReference>
<dbReference type="InterPro" id="IPR057670">
    <property type="entry name" value="SH3_retrovirus"/>
</dbReference>
<reference evidence="2" key="1">
    <citation type="submission" date="2023-04" db="EMBL/GenBank/DDBJ databases">
        <title>Candida boidinii NBRC 10035.</title>
        <authorList>
            <person name="Ichikawa N."/>
            <person name="Sato H."/>
            <person name="Tonouchi N."/>
        </authorList>
    </citation>
    <scope>NUCLEOTIDE SEQUENCE</scope>
    <source>
        <strain evidence="2">NBRC 10035</strain>
    </source>
</reference>
<evidence type="ECO:0000259" key="1">
    <source>
        <dbReference type="Pfam" id="PF25597"/>
    </source>
</evidence>
<gene>
    <name evidence="2" type="ORF">Cboi02_000635000</name>
</gene>
<feature type="domain" description="Retroviral polymerase SH3-like" evidence="1">
    <location>
        <begin position="2"/>
        <end position="43"/>
    </location>
</feature>
<organism evidence="2 3">
    <name type="scientific">Candida boidinii</name>
    <name type="common">Yeast</name>
    <dbReference type="NCBI Taxonomy" id="5477"/>
    <lineage>
        <taxon>Eukaryota</taxon>
        <taxon>Fungi</taxon>
        <taxon>Dikarya</taxon>
        <taxon>Ascomycota</taxon>
        <taxon>Saccharomycotina</taxon>
        <taxon>Pichiomycetes</taxon>
        <taxon>Pichiales</taxon>
        <taxon>Pichiaceae</taxon>
        <taxon>Ogataea</taxon>
        <taxon>Ogataea/Candida clade</taxon>
    </lineage>
</organism>
<evidence type="ECO:0000313" key="3">
    <source>
        <dbReference type="Proteomes" id="UP001165120"/>
    </source>
</evidence>
<protein>
    <submittedName>
        <fullName evidence="2">Unnamed protein product</fullName>
    </submittedName>
</protein>
<keyword evidence="3" id="KW-1185">Reference proteome</keyword>
<accession>A0A9W6T8J9</accession>
<comment type="caution">
    <text evidence="2">The sequence shown here is derived from an EMBL/GenBank/DDBJ whole genome shotgun (WGS) entry which is preliminary data.</text>
</comment>